<reference evidence="6 7" key="1">
    <citation type="submission" date="2024-09" db="EMBL/GenBank/DDBJ databases">
        <authorList>
            <person name="Sun Q."/>
            <person name="Mori K."/>
        </authorList>
    </citation>
    <scope>NUCLEOTIDE SEQUENCE [LARGE SCALE GENOMIC DNA]</scope>
    <source>
        <strain evidence="6 7">NCAIM B.02529</strain>
    </source>
</reference>
<dbReference type="EMBL" id="JBHLTP010000001">
    <property type="protein sequence ID" value="MFC0522052.1"/>
    <property type="molecule type" value="Genomic_DNA"/>
</dbReference>
<dbReference type="Proteomes" id="UP001589836">
    <property type="component" value="Unassembled WGS sequence"/>
</dbReference>
<feature type="domain" description="ABC transporter" evidence="5">
    <location>
        <begin position="4"/>
        <end position="230"/>
    </location>
</feature>
<evidence type="ECO:0000256" key="3">
    <source>
        <dbReference type="ARBA" id="ARBA00022741"/>
    </source>
</evidence>
<dbReference type="RefSeq" id="WP_377344535.1">
    <property type="nucleotide sequence ID" value="NZ_JBHLTP010000001.1"/>
</dbReference>
<protein>
    <submittedName>
        <fullName evidence="6">ATP-binding cassette domain-containing protein</fullName>
    </submittedName>
</protein>
<dbReference type="InterPro" id="IPR003439">
    <property type="entry name" value="ABC_transporter-like_ATP-bd"/>
</dbReference>
<evidence type="ECO:0000256" key="1">
    <source>
        <dbReference type="ARBA" id="ARBA00005417"/>
    </source>
</evidence>
<evidence type="ECO:0000313" key="6">
    <source>
        <dbReference type="EMBL" id="MFC0522052.1"/>
    </source>
</evidence>
<dbReference type="Gene3D" id="3.40.50.300">
    <property type="entry name" value="P-loop containing nucleotide triphosphate hydrolases"/>
    <property type="match status" value="1"/>
</dbReference>
<dbReference type="CDD" id="cd03230">
    <property type="entry name" value="ABC_DR_subfamily_A"/>
    <property type="match status" value="1"/>
</dbReference>
<dbReference type="PANTHER" id="PTHR43335:SF11">
    <property type="entry name" value="ABC TRANSPORTER RELATED"/>
    <property type="match status" value="1"/>
</dbReference>
<dbReference type="SMART" id="SM00382">
    <property type="entry name" value="AAA"/>
    <property type="match status" value="1"/>
</dbReference>
<keyword evidence="7" id="KW-1185">Reference proteome</keyword>
<dbReference type="InterPro" id="IPR027417">
    <property type="entry name" value="P-loop_NTPase"/>
</dbReference>
<dbReference type="GO" id="GO:0005524">
    <property type="term" value="F:ATP binding"/>
    <property type="evidence" value="ECO:0007669"/>
    <property type="project" value="UniProtKB-KW"/>
</dbReference>
<dbReference type="Pfam" id="PF00005">
    <property type="entry name" value="ABC_tran"/>
    <property type="match status" value="1"/>
</dbReference>
<dbReference type="PANTHER" id="PTHR43335">
    <property type="entry name" value="ABC TRANSPORTER, ATP-BINDING PROTEIN"/>
    <property type="match status" value="1"/>
</dbReference>
<keyword evidence="2" id="KW-0813">Transport</keyword>
<dbReference type="SUPFAM" id="SSF52540">
    <property type="entry name" value="P-loop containing nucleoside triphosphate hydrolases"/>
    <property type="match status" value="1"/>
</dbReference>
<organism evidence="6 7">
    <name type="scientific">Pontibacillus salicampi</name>
    <dbReference type="NCBI Taxonomy" id="1449801"/>
    <lineage>
        <taxon>Bacteria</taxon>
        <taxon>Bacillati</taxon>
        <taxon>Bacillota</taxon>
        <taxon>Bacilli</taxon>
        <taxon>Bacillales</taxon>
        <taxon>Bacillaceae</taxon>
        <taxon>Pontibacillus</taxon>
    </lineage>
</organism>
<comment type="similarity">
    <text evidence="1">Belongs to the ABC transporter superfamily.</text>
</comment>
<dbReference type="PROSITE" id="PS50893">
    <property type="entry name" value="ABC_TRANSPORTER_2"/>
    <property type="match status" value="1"/>
</dbReference>
<dbReference type="InterPro" id="IPR025302">
    <property type="entry name" value="DrrA1/2-like_C"/>
</dbReference>
<sequence length="302" mass="33872">MTFVTVNQLTKQFDKNIVVDHLSFSLQSGSCVALLGPNGAGKTTTLRMLAGLMQPTNGSIDMEGNSNKSDYRANIGYLPQYPVFHSWMTGMEFLIYVARLAHLTKREATTRAEAMLDQVGISEAKHRRIGKYSGGMKQRLGIAQAMIHQPKLLLLDEPVSSLDPIGRREVLDLLEELKQETTILFSTHILSDAEEVSDELLLLHNGRIVESGTLHELKEAHPTTHLTISFTKLEDYYITSLQQLQEVTEVIPEQSRVTIQVTDVQVARHKILSLASEENWPITSFEVGQASLEDLFMRVVNR</sequence>
<dbReference type="PROSITE" id="PS00211">
    <property type="entry name" value="ABC_TRANSPORTER_1"/>
    <property type="match status" value="1"/>
</dbReference>
<comment type="caution">
    <text evidence="6">The sequence shown here is derived from an EMBL/GenBank/DDBJ whole genome shotgun (WGS) entry which is preliminary data.</text>
</comment>
<evidence type="ECO:0000259" key="5">
    <source>
        <dbReference type="PROSITE" id="PS50893"/>
    </source>
</evidence>
<keyword evidence="4 6" id="KW-0067">ATP-binding</keyword>
<name>A0ABV6LI83_9BACI</name>
<dbReference type="InterPro" id="IPR003593">
    <property type="entry name" value="AAA+_ATPase"/>
</dbReference>
<dbReference type="Pfam" id="PF13732">
    <property type="entry name" value="DrrA1-3_C"/>
    <property type="match status" value="1"/>
</dbReference>
<proteinExistence type="inferred from homology"/>
<accession>A0ABV6LI83</accession>
<evidence type="ECO:0000256" key="2">
    <source>
        <dbReference type="ARBA" id="ARBA00022448"/>
    </source>
</evidence>
<keyword evidence="3" id="KW-0547">Nucleotide-binding</keyword>
<evidence type="ECO:0000256" key="4">
    <source>
        <dbReference type="ARBA" id="ARBA00022840"/>
    </source>
</evidence>
<dbReference type="InterPro" id="IPR017871">
    <property type="entry name" value="ABC_transporter-like_CS"/>
</dbReference>
<evidence type="ECO:0000313" key="7">
    <source>
        <dbReference type="Proteomes" id="UP001589836"/>
    </source>
</evidence>
<gene>
    <name evidence="6" type="ORF">ACFFGV_00420</name>
</gene>